<feature type="binding site" evidence="6">
    <location>
        <position position="56"/>
    </location>
    <ligand>
        <name>[4Fe-4S] cluster</name>
        <dbReference type="ChEBI" id="CHEBI:49883"/>
        <note>4Fe-4S-S-AdoMet</note>
    </ligand>
</feature>
<keyword evidence="2 6" id="KW-0949">S-adenosyl-L-methionine</keyword>
<feature type="binding site" evidence="6">
    <location>
        <position position="59"/>
    </location>
    <ligand>
        <name>[4Fe-4S] cluster</name>
        <dbReference type="ChEBI" id="CHEBI:49883"/>
        <note>4Fe-4S-S-AdoMet</note>
    </ligand>
</feature>
<keyword evidence="3 6" id="KW-0479">Metal-binding</keyword>
<evidence type="ECO:0000259" key="7">
    <source>
        <dbReference type="PROSITE" id="PS51918"/>
    </source>
</evidence>
<dbReference type="AlphaFoldDB" id="A0A328PFV9"/>
<gene>
    <name evidence="8" type="ORF">DPC56_03140</name>
</gene>
<dbReference type="InterPro" id="IPR016431">
    <property type="entry name" value="Pyrv-formate_lyase-activ_prd"/>
</dbReference>
<evidence type="ECO:0000256" key="5">
    <source>
        <dbReference type="ARBA" id="ARBA00023014"/>
    </source>
</evidence>
<keyword evidence="1" id="KW-0004">4Fe-4S</keyword>
<evidence type="ECO:0000313" key="9">
    <source>
        <dbReference type="Proteomes" id="UP000249782"/>
    </source>
</evidence>
<dbReference type="RefSeq" id="WP_112093611.1">
    <property type="nucleotide sequence ID" value="NZ_QLOE01000003.1"/>
</dbReference>
<dbReference type="Pfam" id="PF04055">
    <property type="entry name" value="Radical_SAM"/>
    <property type="match status" value="1"/>
</dbReference>
<dbReference type="OrthoDB" id="371936at2157"/>
<keyword evidence="9" id="KW-1185">Reference proteome</keyword>
<evidence type="ECO:0000256" key="1">
    <source>
        <dbReference type="ARBA" id="ARBA00022485"/>
    </source>
</evidence>
<evidence type="ECO:0000256" key="4">
    <source>
        <dbReference type="ARBA" id="ARBA00023004"/>
    </source>
</evidence>
<keyword evidence="5 6" id="KW-0411">Iron-sulfur</keyword>
<accession>A0A328PFV9</accession>
<dbReference type="EMBL" id="QLOE01000003">
    <property type="protein sequence ID" value="RAO79322.1"/>
    <property type="molecule type" value="Genomic_DNA"/>
</dbReference>
<keyword evidence="4 6" id="KW-0408">Iron</keyword>
<dbReference type="CDD" id="cd01335">
    <property type="entry name" value="Radical_SAM"/>
    <property type="match status" value="1"/>
</dbReference>
<dbReference type="GO" id="GO:0003824">
    <property type="term" value="F:catalytic activity"/>
    <property type="evidence" value="ECO:0007669"/>
    <property type="project" value="InterPro"/>
</dbReference>
<dbReference type="PROSITE" id="PS51918">
    <property type="entry name" value="RADICAL_SAM"/>
    <property type="match status" value="1"/>
</dbReference>
<dbReference type="SFLD" id="SFLDG01067">
    <property type="entry name" value="SPASM/twitch_domain_containing"/>
    <property type="match status" value="1"/>
</dbReference>
<organism evidence="8 9">
    <name type="scientific">Methanothermobacter tenebrarum</name>
    <dbReference type="NCBI Taxonomy" id="680118"/>
    <lineage>
        <taxon>Archaea</taxon>
        <taxon>Methanobacteriati</taxon>
        <taxon>Methanobacteriota</taxon>
        <taxon>Methanomada group</taxon>
        <taxon>Methanobacteria</taxon>
        <taxon>Methanobacteriales</taxon>
        <taxon>Methanobacteriaceae</taxon>
        <taxon>Methanothermobacter</taxon>
    </lineage>
</organism>
<dbReference type="PANTHER" id="PTHR30352:SF5">
    <property type="entry name" value="PYRUVATE FORMATE-LYASE 1-ACTIVATING ENZYME"/>
    <property type="match status" value="1"/>
</dbReference>
<reference evidence="8 9" key="1">
    <citation type="submission" date="2018-06" db="EMBL/GenBank/DDBJ databases">
        <title>Draft genome sequence of hyperthermophilic methanogen Methanothermobacter tenebrarum sp. MCM-B 1447.</title>
        <authorList>
            <person name="Pore S.D."/>
            <person name="Dagar S."/>
            <person name="Dhakephalkar P.K."/>
        </authorList>
    </citation>
    <scope>NUCLEOTIDE SEQUENCE [LARGE SCALE GENOMIC DNA]</scope>
    <source>
        <strain evidence="8 9">MCM B 1447</strain>
    </source>
</reference>
<evidence type="ECO:0000256" key="6">
    <source>
        <dbReference type="PIRSR" id="PIRSR004869-50"/>
    </source>
</evidence>
<dbReference type="InterPro" id="IPR034457">
    <property type="entry name" value="Organic_radical-activating"/>
</dbReference>
<dbReference type="Gene3D" id="3.20.20.70">
    <property type="entry name" value="Aldolase class I"/>
    <property type="match status" value="1"/>
</dbReference>
<dbReference type="GO" id="GO:0051539">
    <property type="term" value="F:4 iron, 4 sulfur cluster binding"/>
    <property type="evidence" value="ECO:0007669"/>
    <property type="project" value="UniProtKB-KW"/>
</dbReference>
<dbReference type="SFLD" id="SFLDS00029">
    <property type="entry name" value="Radical_SAM"/>
    <property type="match status" value="1"/>
</dbReference>
<dbReference type="InterPro" id="IPR013785">
    <property type="entry name" value="Aldolase_TIM"/>
</dbReference>
<dbReference type="InterPro" id="IPR007197">
    <property type="entry name" value="rSAM"/>
</dbReference>
<proteinExistence type="predicted"/>
<feature type="domain" description="Radical SAM core" evidence="7">
    <location>
        <begin position="37"/>
        <end position="281"/>
    </location>
</feature>
<protein>
    <submittedName>
        <fullName evidence="8">Radical SAM protein</fullName>
    </submittedName>
</protein>
<evidence type="ECO:0000256" key="2">
    <source>
        <dbReference type="ARBA" id="ARBA00022691"/>
    </source>
</evidence>
<comment type="caution">
    <text evidence="8">The sequence shown here is derived from an EMBL/GenBank/DDBJ whole genome shotgun (WGS) entry which is preliminary data.</text>
</comment>
<dbReference type="PIRSF" id="PIRSF004869">
    <property type="entry name" value="PflX_prd"/>
    <property type="match status" value="1"/>
</dbReference>
<feature type="binding site" evidence="6">
    <location>
        <position position="52"/>
    </location>
    <ligand>
        <name>[4Fe-4S] cluster</name>
        <dbReference type="ChEBI" id="CHEBI:49883"/>
        <note>4Fe-4S-S-AdoMet</note>
    </ligand>
</feature>
<sequence>MKDFKNCKLCEWRCGVNRLEGETGICHVGLPEVAYTSLAYILKSYSITFLGCSFKCLYCNAYRISQYPDTGWIYRGYIEPEKMAREALDHLESPLAKNIGAYRLSFTGGEPTIHTPYLEELVEKIRRFRPSIEVGVATNGFSTMKTFKRILRIVDFINFEIKAFNDEIHRNLTGAPSEPVLRNAAYLAEKAPEKVRTFRTVVIPRITDREVPRIAEFLSEINEEIPYRLVGFRPNFVLYYHSGPSKGLMEDLVKECEKKGLKNVDYSGYYPLKAKDLDYYPKKLGCPLPRNCGECKFKDECKGILMEPWLFK</sequence>
<comment type="cofactor">
    <cofactor evidence="6">
        <name>[4Fe-4S] cluster</name>
        <dbReference type="ChEBI" id="CHEBI:49883"/>
    </cofactor>
    <text evidence="6">Binds 1 [4Fe-4S] cluster. The cluster is coordinated with 3 cysteines and an exchangeable S-adenosyl-L-methionine.</text>
</comment>
<evidence type="ECO:0000256" key="3">
    <source>
        <dbReference type="ARBA" id="ARBA00022723"/>
    </source>
</evidence>
<name>A0A328PFV9_9EURY</name>
<dbReference type="GO" id="GO:0046872">
    <property type="term" value="F:metal ion binding"/>
    <property type="evidence" value="ECO:0007669"/>
    <property type="project" value="UniProtKB-KW"/>
</dbReference>
<dbReference type="PANTHER" id="PTHR30352">
    <property type="entry name" value="PYRUVATE FORMATE-LYASE-ACTIVATING ENZYME"/>
    <property type="match status" value="1"/>
</dbReference>
<dbReference type="InterPro" id="IPR058240">
    <property type="entry name" value="rSAM_sf"/>
</dbReference>
<dbReference type="Proteomes" id="UP000249782">
    <property type="component" value="Unassembled WGS sequence"/>
</dbReference>
<evidence type="ECO:0000313" key="8">
    <source>
        <dbReference type="EMBL" id="RAO79322.1"/>
    </source>
</evidence>
<dbReference type="SUPFAM" id="SSF102114">
    <property type="entry name" value="Radical SAM enzymes"/>
    <property type="match status" value="1"/>
</dbReference>